<evidence type="ECO:0000256" key="1">
    <source>
        <dbReference type="ARBA" id="ARBA00023015"/>
    </source>
</evidence>
<dbReference type="InterPro" id="IPR009057">
    <property type="entry name" value="Homeodomain-like_sf"/>
</dbReference>
<dbReference type="RefSeq" id="WP_379235141.1">
    <property type="nucleotide sequence ID" value="NZ_JBHSTE010000004.1"/>
</dbReference>
<sequence>MNVHYPEIDKAITYIHNHIYDPLSLEALAKHVSYSPYHFSRIFKERMGISPLYYVSSVKLQKAKHLLLHTNLSVRDICEEIGQQSLGTFTTRFSEKVGIAPSAFRHSTPQAYSHLEALRNANERNSNPSFLHRNQARVKGRVNSVIPFEGVVFIGLFPKPIPEGIPLYGTLLTGQAYYCLPNVKPGIYYLMATTVTWGMQATDLLLPAQTLRTRSRKPIKVEAGSVITEQVHLYPPRIDDPPILISLQILMKQFLSRMQQ</sequence>
<feature type="domain" description="HTH araC/xylS-type" evidence="4">
    <location>
        <begin position="9"/>
        <end position="107"/>
    </location>
</feature>
<accession>A0ABW1V453</accession>
<dbReference type="Pfam" id="PF12833">
    <property type="entry name" value="HTH_18"/>
    <property type="match status" value="1"/>
</dbReference>
<dbReference type="PANTHER" id="PTHR43280">
    <property type="entry name" value="ARAC-FAMILY TRANSCRIPTIONAL REGULATOR"/>
    <property type="match status" value="1"/>
</dbReference>
<dbReference type="Gene3D" id="1.10.10.60">
    <property type="entry name" value="Homeodomain-like"/>
    <property type="match status" value="2"/>
</dbReference>
<organism evidence="5 6">
    <name type="scientific">Paenibacillus septentrionalis</name>
    <dbReference type="NCBI Taxonomy" id="429342"/>
    <lineage>
        <taxon>Bacteria</taxon>
        <taxon>Bacillati</taxon>
        <taxon>Bacillota</taxon>
        <taxon>Bacilli</taxon>
        <taxon>Bacillales</taxon>
        <taxon>Paenibacillaceae</taxon>
        <taxon>Paenibacillus</taxon>
    </lineage>
</organism>
<evidence type="ECO:0000313" key="5">
    <source>
        <dbReference type="EMBL" id="MFC6333552.1"/>
    </source>
</evidence>
<dbReference type="InterPro" id="IPR018060">
    <property type="entry name" value="HTH_AraC"/>
</dbReference>
<dbReference type="PANTHER" id="PTHR43280:SF28">
    <property type="entry name" value="HTH-TYPE TRANSCRIPTIONAL ACTIVATOR RHAS"/>
    <property type="match status" value="1"/>
</dbReference>
<dbReference type="SUPFAM" id="SSF46689">
    <property type="entry name" value="Homeodomain-like"/>
    <property type="match status" value="2"/>
</dbReference>
<evidence type="ECO:0000259" key="4">
    <source>
        <dbReference type="PROSITE" id="PS01124"/>
    </source>
</evidence>
<reference evidence="6" key="1">
    <citation type="journal article" date="2019" name="Int. J. Syst. Evol. Microbiol.">
        <title>The Global Catalogue of Microorganisms (GCM) 10K type strain sequencing project: providing services to taxonomists for standard genome sequencing and annotation.</title>
        <authorList>
            <consortium name="The Broad Institute Genomics Platform"/>
            <consortium name="The Broad Institute Genome Sequencing Center for Infectious Disease"/>
            <person name="Wu L."/>
            <person name="Ma J."/>
        </authorList>
    </citation>
    <scope>NUCLEOTIDE SEQUENCE [LARGE SCALE GENOMIC DNA]</scope>
    <source>
        <strain evidence="6">PCU 280</strain>
    </source>
</reference>
<name>A0ABW1V453_9BACL</name>
<proteinExistence type="predicted"/>
<comment type="caution">
    <text evidence="5">The sequence shown here is derived from an EMBL/GenBank/DDBJ whole genome shotgun (WGS) entry which is preliminary data.</text>
</comment>
<evidence type="ECO:0000256" key="3">
    <source>
        <dbReference type="ARBA" id="ARBA00023163"/>
    </source>
</evidence>
<dbReference type="Proteomes" id="UP001596233">
    <property type="component" value="Unassembled WGS sequence"/>
</dbReference>
<keyword evidence="2" id="KW-0238">DNA-binding</keyword>
<evidence type="ECO:0000313" key="6">
    <source>
        <dbReference type="Proteomes" id="UP001596233"/>
    </source>
</evidence>
<dbReference type="SMART" id="SM00342">
    <property type="entry name" value="HTH_ARAC"/>
    <property type="match status" value="1"/>
</dbReference>
<keyword evidence="3" id="KW-0804">Transcription</keyword>
<evidence type="ECO:0000256" key="2">
    <source>
        <dbReference type="ARBA" id="ARBA00023125"/>
    </source>
</evidence>
<dbReference type="EMBL" id="JBHSTE010000004">
    <property type="protein sequence ID" value="MFC6333552.1"/>
    <property type="molecule type" value="Genomic_DNA"/>
</dbReference>
<keyword evidence="1" id="KW-0805">Transcription regulation</keyword>
<dbReference type="PROSITE" id="PS01124">
    <property type="entry name" value="HTH_ARAC_FAMILY_2"/>
    <property type="match status" value="1"/>
</dbReference>
<protein>
    <submittedName>
        <fullName evidence="5">Helix-turn-helix transcriptional regulator</fullName>
    </submittedName>
</protein>
<keyword evidence="6" id="KW-1185">Reference proteome</keyword>
<gene>
    <name evidence="5" type="ORF">ACFP56_13060</name>
</gene>